<keyword evidence="1" id="KW-1133">Transmembrane helix</keyword>
<dbReference type="Proteomes" id="UP000033649">
    <property type="component" value="Unassembled WGS sequence"/>
</dbReference>
<feature type="domain" description="TadE-like" evidence="2">
    <location>
        <begin position="23"/>
        <end position="65"/>
    </location>
</feature>
<sequence length="185" mass="20249">MRTLFAKIAGLFRRRALLRDESGATAIEFGLLSFPFFLIVAAILQTSVVFLATQVLESAVHDASRQIRTGQAQQSAATLSDFRQQVCDRLFGLFPNCTGLHLRVVEVTNFQSATVTVPVDPACAQNCLWTSPEIWTPGAGKSVILVQVYYRYPVLIQLGPLGMANLADGNRLLGTATVFQNEPFT</sequence>
<protein>
    <recommendedName>
        <fullName evidence="2">TadE-like domain-containing protein</fullName>
    </recommendedName>
</protein>
<dbReference type="EMBL" id="JZEY01000061">
    <property type="protein sequence ID" value="KKB08178.1"/>
    <property type="molecule type" value="Genomic_DNA"/>
</dbReference>
<keyword evidence="1" id="KW-0472">Membrane</keyword>
<dbReference type="InterPro" id="IPR012495">
    <property type="entry name" value="TadE-like_dom"/>
</dbReference>
<evidence type="ECO:0000313" key="4">
    <source>
        <dbReference type="Proteomes" id="UP000033649"/>
    </source>
</evidence>
<dbReference type="Pfam" id="PF07811">
    <property type="entry name" value="TadE"/>
    <property type="match status" value="1"/>
</dbReference>
<dbReference type="STRING" id="429727.VE26_16645"/>
<comment type="caution">
    <text evidence="3">The sequence shown here is derived from an EMBL/GenBank/DDBJ whole genome shotgun (WGS) entry which is preliminary data.</text>
</comment>
<accession>A0A0F5FHB2</accession>
<evidence type="ECO:0000256" key="1">
    <source>
        <dbReference type="SAM" id="Phobius"/>
    </source>
</evidence>
<keyword evidence="4" id="KW-1185">Reference proteome</keyword>
<dbReference type="AlphaFoldDB" id="A0A0F5FHB2"/>
<name>A0A0F5FHB2_9HYPH</name>
<evidence type="ECO:0000313" key="3">
    <source>
        <dbReference type="EMBL" id="KKB08178.1"/>
    </source>
</evidence>
<proteinExistence type="predicted"/>
<organism evidence="3 4">
    <name type="scientific">Devosia chinhatensis</name>
    <dbReference type="NCBI Taxonomy" id="429727"/>
    <lineage>
        <taxon>Bacteria</taxon>
        <taxon>Pseudomonadati</taxon>
        <taxon>Pseudomonadota</taxon>
        <taxon>Alphaproteobacteria</taxon>
        <taxon>Hyphomicrobiales</taxon>
        <taxon>Devosiaceae</taxon>
        <taxon>Devosia</taxon>
    </lineage>
</organism>
<keyword evidence="1" id="KW-0812">Transmembrane</keyword>
<evidence type="ECO:0000259" key="2">
    <source>
        <dbReference type="Pfam" id="PF07811"/>
    </source>
</evidence>
<dbReference type="OrthoDB" id="7349713at2"/>
<feature type="transmembrane region" description="Helical" evidence="1">
    <location>
        <begin position="21"/>
        <end position="44"/>
    </location>
</feature>
<gene>
    <name evidence="3" type="ORF">VE26_16645</name>
</gene>
<dbReference type="PATRIC" id="fig|429727.3.peg.3407"/>
<dbReference type="RefSeq" id="WP_046106207.1">
    <property type="nucleotide sequence ID" value="NZ_JZEY01000061.1"/>
</dbReference>
<reference evidence="3 4" key="1">
    <citation type="submission" date="2015-03" db="EMBL/GenBank/DDBJ databases">
        <authorList>
            <person name="Hassan Y."/>
            <person name="Lepp D."/>
            <person name="Li X.-Z."/>
            <person name="Zhou T."/>
        </authorList>
    </citation>
    <scope>NUCLEOTIDE SEQUENCE [LARGE SCALE GENOMIC DNA]</scope>
    <source>
        <strain evidence="3 4">IPL18</strain>
    </source>
</reference>